<dbReference type="InterPro" id="IPR012925">
    <property type="entry name" value="TipAS_dom"/>
</dbReference>
<evidence type="ECO:0000313" key="7">
    <source>
        <dbReference type="Proteomes" id="UP000679179"/>
    </source>
</evidence>
<dbReference type="InterPro" id="IPR009061">
    <property type="entry name" value="DNA-bd_dom_put_sf"/>
</dbReference>
<dbReference type="PROSITE" id="PS50937">
    <property type="entry name" value="HTH_MERR_2"/>
    <property type="match status" value="1"/>
</dbReference>
<dbReference type="GO" id="GO:0003700">
    <property type="term" value="F:DNA-binding transcription factor activity"/>
    <property type="evidence" value="ECO:0007669"/>
    <property type="project" value="InterPro"/>
</dbReference>
<comment type="caution">
    <text evidence="6">The sequence shown here is derived from an EMBL/GenBank/DDBJ whole genome shotgun (WGS) entry which is preliminary data.</text>
</comment>
<keyword evidence="2" id="KW-0238">DNA-binding</keyword>
<dbReference type="RefSeq" id="WP_212902996.1">
    <property type="nucleotide sequence ID" value="NZ_BOPZ01000005.1"/>
</dbReference>
<proteinExistence type="predicted"/>
<evidence type="ECO:0000256" key="2">
    <source>
        <dbReference type="ARBA" id="ARBA00023125"/>
    </source>
</evidence>
<evidence type="ECO:0000256" key="4">
    <source>
        <dbReference type="ARBA" id="ARBA00023163"/>
    </source>
</evidence>
<dbReference type="InterPro" id="IPR047057">
    <property type="entry name" value="MerR_fam"/>
</dbReference>
<dbReference type="SUPFAM" id="SSF46955">
    <property type="entry name" value="Putative DNA-binding domain"/>
    <property type="match status" value="1"/>
</dbReference>
<dbReference type="Gene3D" id="1.10.1660.10">
    <property type="match status" value="1"/>
</dbReference>
<dbReference type="Proteomes" id="UP000679179">
    <property type="component" value="Unassembled WGS sequence"/>
</dbReference>
<organism evidence="6 7">
    <name type="scientific">Clostridium polyendosporum</name>
    <dbReference type="NCBI Taxonomy" id="69208"/>
    <lineage>
        <taxon>Bacteria</taxon>
        <taxon>Bacillati</taxon>
        <taxon>Bacillota</taxon>
        <taxon>Clostridia</taxon>
        <taxon>Eubacteriales</taxon>
        <taxon>Clostridiaceae</taxon>
        <taxon>Clostridium</taxon>
    </lineage>
</organism>
<dbReference type="Pfam" id="PF07739">
    <property type="entry name" value="TipAS"/>
    <property type="match status" value="1"/>
</dbReference>
<dbReference type="PANTHER" id="PTHR30204">
    <property type="entry name" value="REDOX-CYCLING DRUG-SENSING TRANSCRIPTIONAL ACTIVATOR SOXR"/>
    <property type="match status" value="1"/>
</dbReference>
<evidence type="ECO:0000259" key="5">
    <source>
        <dbReference type="PROSITE" id="PS50937"/>
    </source>
</evidence>
<evidence type="ECO:0000256" key="1">
    <source>
        <dbReference type="ARBA" id="ARBA00023015"/>
    </source>
</evidence>
<sequence length="254" mass="30038">MSYKIKEVADMVGVSVRTLHHYDQIGLLKPESVTKAGYRLYAGRDLERLQQILFFKELDFNLQEIKNILDNPRFDRKQTLITHRELLLEKKKRLEKIIKSIDKTIESIEGGIEMNKKEMFDGFDMTEIERHKEKYAEETKQKYGNTDAYKESEKKTSKYTKDDWARIMAKGDQIYKKLAVLMDKDPSDPQVQELVAEKRQYITDSFYNCTPEIFRGLGELYVYDERFTANIDKYKLGLAKFLSEAIQYYCDNLK</sequence>
<keyword evidence="4" id="KW-0804">Transcription</keyword>
<dbReference type="InterPro" id="IPR000551">
    <property type="entry name" value="MerR-type_HTH_dom"/>
</dbReference>
<keyword evidence="3" id="KW-0010">Activator</keyword>
<dbReference type="EMBL" id="BOPZ01000005">
    <property type="protein sequence ID" value="GIM28257.1"/>
    <property type="molecule type" value="Genomic_DNA"/>
</dbReference>
<gene>
    <name evidence="6" type="ORF">CPJCM30710_09230</name>
</gene>
<keyword evidence="1" id="KW-0805">Transcription regulation</keyword>
<dbReference type="Gene3D" id="1.10.490.50">
    <property type="entry name" value="Antibiotic binding domain of TipA-like multidrug resistance regulators"/>
    <property type="match status" value="1"/>
</dbReference>
<dbReference type="SMART" id="SM00422">
    <property type="entry name" value="HTH_MERR"/>
    <property type="match status" value="1"/>
</dbReference>
<dbReference type="AlphaFoldDB" id="A0A919RXG2"/>
<accession>A0A919RXG2</accession>
<dbReference type="Pfam" id="PF13411">
    <property type="entry name" value="MerR_1"/>
    <property type="match status" value="1"/>
</dbReference>
<name>A0A919RXG2_9CLOT</name>
<reference evidence="6" key="1">
    <citation type="submission" date="2021-03" db="EMBL/GenBank/DDBJ databases">
        <title>Taxonomic study of Clostridium polyendosporum from meadow-gley soil under rice.</title>
        <authorList>
            <person name="Kobayashi H."/>
            <person name="Tanizawa Y."/>
            <person name="Yagura M."/>
        </authorList>
    </citation>
    <scope>NUCLEOTIDE SEQUENCE</scope>
    <source>
        <strain evidence="6">JCM 30710</strain>
    </source>
</reference>
<dbReference type="CDD" id="cd01106">
    <property type="entry name" value="HTH_TipAL-Mta"/>
    <property type="match status" value="1"/>
</dbReference>
<feature type="domain" description="HTH merR-type" evidence="5">
    <location>
        <begin position="1"/>
        <end position="71"/>
    </location>
</feature>
<evidence type="ECO:0000256" key="3">
    <source>
        <dbReference type="ARBA" id="ARBA00023159"/>
    </source>
</evidence>
<keyword evidence="7" id="KW-1185">Reference proteome</keyword>
<dbReference type="GO" id="GO:0003677">
    <property type="term" value="F:DNA binding"/>
    <property type="evidence" value="ECO:0007669"/>
    <property type="project" value="UniProtKB-KW"/>
</dbReference>
<dbReference type="SUPFAM" id="SSF89082">
    <property type="entry name" value="Antibiotic binding domain of TipA-like multidrug resistance regulators"/>
    <property type="match status" value="1"/>
</dbReference>
<dbReference type="PANTHER" id="PTHR30204:SF90">
    <property type="entry name" value="HTH-TYPE TRANSCRIPTIONAL ACTIVATOR MTA"/>
    <property type="match status" value="1"/>
</dbReference>
<dbReference type="InterPro" id="IPR036244">
    <property type="entry name" value="TipA-like_antibiotic-bd"/>
</dbReference>
<protein>
    <submittedName>
        <fullName evidence="6">MerR family transcriptional regulator</fullName>
    </submittedName>
</protein>
<evidence type="ECO:0000313" key="6">
    <source>
        <dbReference type="EMBL" id="GIM28257.1"/>
    </source>
</evidence>